<dbReference type="OrthoDB" id="1938732at2"/>
<evidence type="ECO:0000313" key="3">
    <source>
        <dbReference type="Proteomes" id="UP000075531"/>
    </source>
</evidence>
<organism evidence="2 3">
    <name type="scientific">Clostridium tepidiprofundi DSM 19306</name>
    <dbReference type="NCBI Taxonomy" id="1121338"/>
    <lineage>
        <taxon>Bacteria</taxon>
        <taxon>Bacillati</taxon>
        <taxon>Bacillota</taxon>
        <taxon>Clostridia</taxon>
        <taxon>Eubacteriales</taxon>
        <taxon>Clostridiaceae</taxon>
        <taxon>Clostridium</taxon>
    </lineage>
</organism>
<protein>
    <recommendedName>
        <fullName evidence="4">MORN repeat variant</fullName>
    </recommendedName>
</protein>
<keyword evidence="1" id="KW-0472">Membrane</keyword>
<dbReference type="Proteomes" id="UP000075531">
    <property type="component" value="Unassembled WGS sequence"/>
</dbReference>
<keyword evidence="1" id="KW-1133">Transmembrane helix</keyword>
<name>A0A151AXU8_9CLOT</name>
<sequence>MMNKIVEFMKKHKGLLAILVFFCPFVLISISIAIIKLNFLVVSLIPVHWNTVWIETEGYSFKLNDYLVLFIYFLQTVVTALFSYFIWKTSIKSNEISEELRKKDENKEKSYLKENALIVYYDLLLGLKDLKNLYEGRIIGKKVTIPKRLYFSNEWIKNVSVMKDELENKDMSQIYQLYGDLLTLKELLEVKWDSELDEELKRIGSKVFDKNYLDYVYEGLNIEDIQSILNIEYQGIFEKIKRIVFINSSNYMKSSVDNIIKIYANRNIIWYNGKIKDDNLSGEGKIYNENGKIRYDGEFDNNNFVKGMRYEYYSNGEKYLEMMYEEGKRVKGIVFSQKQSEEPYSDGEYDNDIFIKGRRKEYDKNGLIEYCGSFENGKYNGEGVKCTKQKTQMIGFFQNGHFVKGIEKNVLLYQELNGDVYDRMAEQQRMEEYIEREDEYEDYIKYEEESSIGYRIYGDVKWDNGECRIIKKSKRTEYIQETEI</sequence>
<accession>A0A151AXU8</accession>
<evidence type="ECO:0000313" key="2">
    <source>
        <dbReference type="EMBL" id="KYH32227.1"/>
    </source>
</evidence>
<dbReference type="AlphaFoldDB" id="A0A151AXU8"/>
<dbReference type="PATRIC" id="fig|1121338.3.peg.2339"/>
<gene>
    <name evidence="2" type="ORF">CLTEP_22710</name>
</gene>
<dbReference type="EMBL" id="LTBA01000039">
    <property type="protein sequence ID" value="KYH32227.1"/>
    <property type="molecule type" value="Genomic_DNA"/>
</dbReference>
<dbReference type="STRING" id="1121338.CLTEP_22710"/>
<dbReference type="Gene3D" id="2.20.110.10">
    <property type="entry name" value="Histone H3 K4-specific methyltransferase SET7/9 N-terminal domain"/>
    <property type="match status" value="1"/>
</dbReference>
<feature type="transmembrane region" description="Helical" evidence="1">
    <location>
        <begin position="66"/>
        <end position="87"/>
    </location>
</feature>
<reference evidence="2 3" key="1">
    <citation type="submission" date="2016-02" db="EMBL/GenBank/DDBJ databases">
        <title>Genome sequence of Clostridium tepidiprofundi DSM 19306.</title>
        <authorList>
            <person name="Poehlein A."/>
            <person name="Daniel R."/>
        </authorList>
    </citation>
    <scope>NUCLEOTIDE SEQUENCE [LARGE SCALE GENOMIC DNA]</scope>
    <source>
        <strain evidence="2 3">DSM 19306</strain>
    </source>
</reference>
<dbReference type="RefSeq" id="WP_066826731.1">
    <property type="nucleotide sequence ID" value="NZ_LTBA01000039.1"/>
</dbReference>
<comment type="caution">
    <text evidence="2">The sequence shown here is derived from an EMBL/GenBank/DDBJ whole genome shotgun (WGS) entry which is preliminary data.</text>
</comment>
<keyword evidence="1" id="KW-0812">Transmembrane</keyword>
<keyword evidence="3" id="KW-1185">Reference proteome</keyword>
<proteinExistence type="predicted"/>
<dbReference type="SUPFAM" id="SSF82185">
    <property type="entry name" value="Histone H3 K4-specific methyltransferase SET7/9 N-terminal domain"/>
    <property type="match status" value="1"/>
</dbReference>
<evidence type="ECO:0008006" key="4">
    <source>
        <dbReference type="Google" id="ProtNLM"/>
    </source>
</evidence>
<evidence type="ECO:0000256" key="1">
    <source>
        <dbReference type="SAM" id="Phobius"/>
    </source>
</evidence>